<dbReference type="EMBL" id="BQKY01000001">
    <property type="protein sequence ID" value="GJN87562.1"/>
    <property type="molecule type" value="Genomic_DNA"/>
</dbReference>
<feature type="region of interest" description="Disordered" evidence="5">
    <location>
        <begin position="213"/>
        <end position="453"/>
    </location>
</feature>
<evidence type="ECO:0000256" key="1">
    <source>
        <dbReference type="ARBA" id="ARBA00004123"/>
    </source>
</evidence>
<reference evidence="6 7" key="1">
    <citation type="submission" date="2021-12" db="EMBL/GenBank/DDBJ databases">
        <title>High titer production of polyol ester of fatty acids by Rhodotorula paludigena BS15 towards product separation-free biomass refinery.</title>
        <authorList>
            <person name="Mano J."/>
            <person name="Ono H."/>
            <person name="Tanaka T."/>
            <person name="Naito K."/>
            <person name="Sushida H."/>
            <person name="Ike M."/>
            <person name="Tokuyasu K."/>
            <person name="Kitaoka M."/>
        </authorList>
    </citation>
    <scope>NUCLEOTIDE SEQUENCE [LARGE SCALE GENOMIC DNA]</scope>
    <source>
        <strain evidence="6 7">BS15</strain>
    </source>
</reference>
<evidence type="ECO:0000256" key="3">
    <source>
        <dbReference type="ARBA" id="ARBA00023204"/>
    </source>
</evidence>
<dbReference type="Proteomes" id="UP001342314">
    <property type="component" value="Unassembled WGS sequence"/>
</dbReference>
<organism evidence="6 7">
    <name type="scientific">Rhodotorula paludigena</name>
    <dbReference type="NCBI Taxonomy" id="86838"/>
    <lineage>
        <taxon>Eukaryota</taxon>
        <taxon>Fungi</taxon>
        <taxon>Dikarya</taxon>
        <taxon>Basidiomycota</taxon>
        <taxon>Pucciniomycotina</taxon>
        <taxon>Microbotryomycetes</taxon>
        <taxon>Sporidiobolales</taxon>
        <taxon>Sporidiobolaceae</taxon>
        <taxon>Rhodotorula</taxon>
    </lineage>
</organism>
<evidence type="ECO:0000256" key="2">
    <source>
        <dbReference type="ARBA" id="ARBA00022763"/>
    </source>
</evidence>
<comment type="caution">
    <text evidence="6">The sequence shown here is derived from an EMBL/GenBank/DDBJ whole genome shotgun (WGS) entry which is preliminary data.</text>
</comment>
<keyword evidence="2" id="KW-0227">DNA damage</keyword>
<feature type="compositionally biased region" description="Low complexity" evidence="5">
    <location>
        <begin position="355"/>
        <end position="373"/>
    </location>
</feature>
<name>A0AAV5GER4_9BASI</name>
<evidence type="ECO:0000313" key="6">
    <source>
        <dbReference type="EMBL" id="GJN87562.1"/>
    </source>
</evidence>
<dbReference type="InterPro" id="IPR038051">
    <property type="entry name" value="XRCC4-like_N_sf"/>
</dbReference>
<feature type="compositionally biased region" description="Low complexity" evidence="5">
    <location>
        <begin position="215"/>
        <end position="226"/>
    </location>
</feature>
<sequence length="453" mass="48541">MEWDEVNRLFLPISWSSFPTSDDSNLLLKLLPDPKKGGLSLMATDLENVYFESLSRRQLTRRIDDALSNSADSQSQGVVVGIGEDGAKLLQESVDKLLSAHIVSITVTGGFTIKFLTSSLEHQSSAALAAHLVNPLLGVCSSLLALLRDSSGSDDALLKRIELAIDSSGTAERMDEGRATKRFMSVGGPALLQRWTQRSVGAKEKDLQPVTLSLPSRSQRPFSPAQSQPPPPTPKRKASASPAPEQPPPRKASHVSPSPPKPPASSIAQRMLDHHGGEKGERVGWDDSQRSSRSSTSAKGKDRAPSPMAIEEPAARAAEAPVRATESDEDEEPATEDDEGPTGALPPPQQRRRSPSPLGFPPLRSSHPSSSAASPPPPTATSDISDTLDAPQADRAPTPSPSPAEDAAAKKRRRQEEEQAAEEQAEKERRKARLQKMSAAPAAASKKKKLKKL</sequence>
<feature type="compositionally biased region" description="Acidic residues" evidence="5">
    <location>
        <begin position="327"/>
        <end position="340"/>
    </location>
</feature>
<dbReference type="Gene3D" id="2.170.210.10">
    <property type="entry name" value="DNA double-strand break repair and VJ recombination XRCC4, N-terminal"/>
    <property type="match status" value="1"/>
</dbReference>
<keyword evidence="3" id="KW-0234">DNA repair</keyword>
<gene>
    <name evidence="6" type="ORF">Rhopal_000516-T1</name>
</gene>
<dbReference type="AlphaFoldDB" id="A0AAV5GER4"/>
<proteinExistence type="predicted"/>
<keyword evidence="4" id="KW-0539">Nucleus</keyword>
<dbReference type="GO" id="GO:0006303">
    <property type="term" value="P:double-strand break repair via nonhomologous end joining"/>
    <property type="evidence" value="ECO:0007669"/>
    <property type="project" value="UniProtKB-ARBA"/>
</dbReference>
<evidence type="ECO:0008006" key="8">
    <source>
        <dbReference type="Google" id="ProtNLM"/>
    </source>
</evidence>
<comment type="subcellular location">
    <subcellularLocation>
        <location evidence="1">Nucleus</location>
    </subcellularLocation>
</comment>
<evidence type="ECO:0000256" key="4">
    <source>
        <dbReference type="ARBA" id="ARBA00023242"/>
    </source>
</evidence>
<keyword evidence="7" id="KW-1185">Reference proteome</keyword>
<protein>
    <recommendedName>
        <fullName evidence="8">XLF-domain-containing protein</fullName>
    </recommendedName>
</protein>
<dbReference type="GO" id="GO:0005634">
    <property type="term" value="C:nucleus"/>
    <property type="evidence" value="ECO:0007669"/>
    <property type="project" value="UniProtKB-SubCell"/>
</dbReference>
<accession>A0AAV5GER4</accession>
<feature type="compositionally biased region" description="Low complexity" evidence="5">
    <location>
        <begin position="309"/>
        <end position="324"/>
    </location>
</feature>
<evidence type="ECO:0000256" key="5">
    <source>
        <dbReference type="SAM" id="MobiDB-lite"/>
    </source>
</evidence>
<evidence type="ECO:0000313" key="7">
    <source>
        <dbReference type="Proteomes" id="UP001342314"/>
    </source>
</evidence>
<feature type="compositionally biased region" description="Basic and acidic residues" evidence="5">
    <location>
        <begin position="271"/>
        <end position="290"/>
    </location>
</feature>